<comment type="caution">
    <text evidence="3">The sequence shown here is derived from an EMBL/GenBank/DDBJ whole genome shotgun (WGS) entry which is preliminary data.</text>
</comment>
<evidence type="ECO:0000256" key="1">
    <source>
        <dbReference type="SAM" id="MobiDB-lite"/>
    </source>
</evidence>
<feature type="region of interest" description="Disordered" evidence="1">
    <location>
        <begin position="205"/>
        <end position="242"/>
    </location>
</feature>
<reference evidence="3 4" key="1">
    <citation type="submission" date="2019-10" db="EMBL/GenBank/DDBJ databases">
        <title>A soil myxobacterium in the family Polyangiaceae.</title>
        <authorList>
            <person name="Li Y."/>
            <person name="Wang J."/>
        </authorList>
    </citation>
    <scope>NUCLEOTIDE SEQUENCE [LARGE SCALE GENOMIC DNA]</scope>
    <source>
        <strain evidence="3 4">DSM 14734</strain>
    </source>
</reference>
<feature type="chain" id="PRO_5026719788" description="PEGA domain-containing protein" evidence="2">
    <location>
        <begin position="21"/>
        <end position="409"/>
    </location>
</feature>
<dbReference type="EMBL" id="WJIE01000039">
    <property type="protein sequence ID" value="MRG98572.1"/>
    <property type="molecule type" value="Genomic_DNA"/>
</dbReference>
<evidence type="ECO:0008006" key="5">
    <source>
        <dbReference type="Google" id="ProtNLM"/>
    </source>
</evidence>
<feature type="signal peptide" evidence="2">
    <location>
        <begin position="1"/>
        <end position="20"/>
    </location>
</feature>
<accession>A0A6N7Q289</accession>
<keyword evidence="2" id="KW-0732">Signal</keyword>
<organism evidence="3 4">
    <name type="scientific">Polyangium spumosum</name>
    <dbReference type="NCBI Taxonomy" id="889282"/>
    <lineage>
        <taxon>Bacteria</taxon>
        <taxon>Pseudomonadati</taxon>
        <taxon>Myxococcota</taxon>
        <taxon>Polyangia</taxon>
        <taxon>Polyangiales</taxon>
        <taxon>Polyangiaceae</taxon>
        <taxon>Polyangium</taxon>
    </lineage>
</organism>
<protein>
    <recommendedName>
        <fullName evidence="5">PEGA domain-containing protein</fullName>
    </recommendedName>
</protein>
<name>A0A6N7Q289_9BACT</name>
<feature type="compositionally biased region" description="Basic and acidic residues" evidence="1">
    <location>
        <begin position="228"/>
        <end position="242"/>
    </location>
</feature>
<sequence>MLRSGLVIAAFLVLGAPALAEEAPPPSLSADEAVQAAQFTALVAKAERERAAGKLPEAAMAYAEAFKIKEDPIVGGRLGALLVELRKPTQAADLLLDAIERGRGPEVSPQERHAWLTAYDVAISQVCRVEVTVSEPHSHVTLDGVPKNRQGHTGFILFVPPGEHELRAALKGFEDAVIDFKAIKGGTLRYTLALRPLPSFAPLDPPERLLRRRESGPATNLDEPPDDELTRREPIRGGVVGDEKKRGIGGSINAGPVVLFGVASWQPAVGAVLGGSLRPNEIVSIGIEGRAAWLPSGVAGEPISAMTVGGILSACLHYRFLVGCALGHVGATNVSADGASYEEESVSFIQPGMGGRVGARLSLGRSFSVQAAVDLLGLSRGMKIVVGQTVLVDQPPLMIGAQVTGGWEF</sequence>
<dbReference type="Proteomes" id="UP000440224">
    <property type="component" value="Unassembled WGS sequence"/>
</dbReference>
<evidence type="ECO:0000256" key="2">
    <source>
        <dbReference type="SAM" id="SignalP"/>
    </source>
</evidence>
<gene>
    <name evidence="3" type="ORF">GF068_42670</name>
</gene>
<evidence type="ECO:0000313" key="3">
    <source>
        <dbReference type="EMBL" id="MRG98572.1"/>
    </source>
</evidence>
<evidence type="ECO:0000313" key="4">
    <source>
        <dbReference type="Proteomes" id="UP000440224"/>
    </source>
</evidence>
<feature type="compositionally biased region" description="Basic and acidic residues" evidence="1">
    <location>
        <begin position="205"/>
        <end position="215"/>
    </location>
</feature>
<dbReference type="OrthoDB" id="5503549at2"/>
<keyword evidence="4" id="KW-1185">Reference proteome</keyword>
<dbReference type="RefSeq" id="WP_153825338.1">
    <property type="nucleotide sequence ID" value="NZ_WJIE01000039.1"/>
</dbReference>
<proteinExistence type="predicted"/>
<dbReference type="AlphaFoldDB" id="A0A6N7Q289"/>